<dbReference type="Pfam" id="PF03432">
    <property type="entry name" value="Relaxase"/>
    <property type="match status" value="1"/>
</dbReference>
<dbReference type="RefSeq" id="WP_111538636.1">
    <property type="nucleotide sequence ID" value="NZ_QKZL01000023.1"/>
</dbReference>
<gene>
    <name evidence="3" type="ORF">LX81_03597</name>
</gene>
<dbReference type="OrthoDB" id="98563at2"/>
<accession>A0A2W7MY45</accession>
<organism evidence="3 4">
    <name type="scientific">Palleronia aestuarii</name>
    <dbReference type="NCBI Taxonomy" id="568105"/>
    <lineage>
        <taxon>Bacteria</taxon>
        <taxon>Pseudomonadati</taxon>
        <taxon>Pseudomonadota</taxon>
        <taxon>Alphaproteobacteria</taxon>
        <taxon>Rhodobacterales</taxon>
        <taxon>Roseobacteraceae</taxon>
        <taxon>Palleronia</taxon>
    </lineage>
</organism>
<evidence type="ECO:0000256" key="1">
    <source>
        <dbReference type="SAM" id="MobiDB-lite"/>
    </source>
</evidence>
<evidence type="ECO:0000313" key="3">
    <source>
        <dbReference type="EMBL" id="PZX12493.1"/>
    </source>
</evidence>
<evidence type="ECO:0000259" key="2">
    <source>
        <dbReference type="Pfam" id="PF03432"/>
    </source>
</evidence>
<feature type="region of interest" description="Disordered" evidence="1">
    <location>
        <begin position="583"/>
        <end position="629"/>
    </location>
</feature>
<name>A0A2W7MY45_9RHOB</name>
<dbReference type="EMBL" id="QKZL01000023">
    <property type="protein sequence ID" value="PZX12493.1"/>
    <property type="molecule type" value="Genomic_DNA"/>
</dbReference>
<dbReference type="Proteomes" id="UP000248916">
    <property type="component" value="Unassembled WGS sequence"/>
</dbReference>
<dbReference type="InterPro" id="IPR005094">
    <property type="entry name" value="Endonuclease_MobA/VirD2"/>
</dbReference>
<dbReference type="AlphaFoldDB" id="A0A2W7MY45"/>
<reference evidence="3 4" key="1">
    <citation type="submission" date="2018-06" db="EMBL/GenBank/DDBJ databases">
        <title>Genomic Encyclopedia of Archaeal and Bacterial Type Strains, Phase II (KMG-II): from individual species to whole genera.</title>
        <authorList>
            <person name="Goeker M."/>
        </authorList>
    </citation>
    <scope>NUCLEOTIDE SEQUENCE [LARGE SCALE GENOMIC DNA]</scope>
    <source>
        <strain evidence="3 4">DSM 22009</strain>
    </source>
</reference>
<feature type="domain" description="MobA/VirD2-like nuclease" evidence="2">
    <location>
        <begin position="128"/>
        <end position="221"/>
    </location>
</feature>
<protein>
    <submittedName>
        <fullName evidence="3">Relaxase/mobilization nuclease-like protein</fullName>
    </submittedName>
</protein>
<evidence type="ECO:0000313" key="4">
    <source>
        <dbReference type="Proteomes" id="UP000248916"/>
    </source>
</evidence>
<proteinExistence type="predicted"/>
<comment type="caution">
    <text evidence="3">The sequence shown here is derived from an EMBL/GenBank/DDBJ whole genome shotgun (WGS) entry which is preliminary data.</text>
</comment>
<sequence length="629" mass="70024">MPDWRTVQQAVIGEVLPDIGRRNRSMGAFPKPRYKKSDVGRGRADKAVGLTKNVARVPQSVVKRVSAGGCHSRKELTRQMSYVLRDEALTASWSNQIGVERSFEEEGIARVVADWGGSWVGAPKRGHTDHIILSFPKGTDAGLAEEIAREWGQEVFGSGFYADRFRYVAALHHNTEHVHAHFVVDKVGMDHEAFLSISRYSEINYDMMRELHAQIASEHGLALNATPRLSRGLIENAPRETDVQAALQEGREPYVEPLSFVQRIQREASLRSYAADYRSLAGIASMLDDTEGDGFAARLFQGASAAAAHLLKGEPIVSDFADVNDIPADTIDPAGRIAAAREALISEAQMAWTKIRNMEPGPERVELEGQFADQARSTTHLIGQDPFFQSYAQGLDRERDPYAVAPVALLQERARGDGRFAAEADAALDAISDRLADAFERFESRFEWGDTNAEEMAARFAAADRSAAQINEWRPDDPDRRAEWIEMEREMRAEAEKIVASVPVGRDLLEDLARQELMEAERTDRLSDIAALDRLAKEVRADMSDGDLDRVGRGEMDPLIEKINDPGLRAAVGSELRNMGRVEDGQDLDVRDSEPVGRYRDLASVHERAAHRAERGRGRDEDMDHVIDF</sequence>
<keyword evidence="4" id="KW-1185">Reference proteome</keyword>